<dbReference type="PANTHER" id="PTHR33545">
    <property type="entry name" value="UPF0750 MEMBRANE PROTEIN YITT-RELATED"/>
    <property type="match status" value="1"/>
</dbReference>
<dbReference type="EMBL" id="JAFBEC010000004">
    <property type="protein sequence ID" value="MBM7632716.1"/>
    <property type="molecule type" value="Genomic_DNA"/>
</dbReference>
<organism evidence="8 9">
    <name type="scientific">Geomicrobium sediminis</name>
    <dbReference type="NCBI Taxonomy" id="1347788"/>
    <lineage>
        <taxon>Bacteria</taxon>
        <taxon>Bacillati</taxon>
        <taxon>Bacillota</taxon>
        <taxon>Bacilli</taxon>
        <taxon>Bacillales</taxon>
        <taxon>Geomicrobium</taxon>
    </lineage>
</organism>
<feature type="transmembrane region" description="Helical" evidence="6">
    <location>
        <begin position="79"/>
        <end position="96"/>
    </location>
</feature>
<dbReference type="CDD" id="cd16380">
    <property type="entry name" value="YitT_C"/>
    <property type="match status" value="1"/>
</dbReference>
<feature type="transmembrane region" description="Helical" evidence="6">
    <location>
        <begin position="48"/>
        <end position="73"/>
    </location>
</feature>
<feature type="transmembrane region" description="Helical" evidence="6">
    <location>
        <begin position="150"/>
        <end position="173"/>
    </location>
</feature>
<evidence type="ECO:0000256" key="6">
    <source>
        <dbReference type="SAM" id="Phobius"/>
    </source>
</evidence>
<dbReference type="InterPro" id="IPR019264">
    <property type="entry name" value="DUF2179"/>
</dbReference>
<evidence type="ECO:0000256" key="3">
    <source>
        <dbReference type="ARBA" id="ARBA00022692"/>
    </source>
</evidence>
<proteinExistence type="predicted"/>
<keyword evidence="2" id="KW-1003">Cell membrane</keyword>
<evidence type="ECO:0000256" key="5">
    <source>
        <dbReference type="ARBA" id="ARBA00023136"/>
    </source>
</evidence>
<comment type="subcellular location">
    <subcellularLocation>
        <location evidence="1">Cell membrane</location>
        <topology evidence="1">Multi-pass membrane protein</topology>
    </subcellularLocation>
</comment>
<feature type="transmembrane region" description="Helical" evidence="6">
    <location>
        <begin position="108"/>
        <end position="130"/>
    </location>
</feature>
<feature type="domain" description="DUF2179" evidence="7">
    <location>
        <begin position="225"/>
        <end position="279"/>
    </location>
</feature>
<keyword evidence="5 6" id="KW-0472">Membrane</keyword>
<dbReference type="Proteomes" id="UP000741863">
    <property type="component" value="Unassembled WGS sequence"/>
</dbReference>
<dbReference type="PIRSF" id="PIRSF006483">
    <property type="entry name" value="Membrane_protein_YitT"/>
    <property type="match status" value="1"/>
</dbReference>
<dbReference type="Pfam" id="PF02588">
    <property type="entry name" value="YitT_membrane"/>
    <property type="match status" value="1"/>
</dbReference>
<dbReference type="InterPro" id="IPR003740">
    <property type="entry name" value="YitT"/>
</dbReference>
<dbReference type="Gene3D" id="3.30.70.120">
    <property type="match status" value="1"/>
</dbReference>
<name>A0ABS2PC86_9BACL</name>
<dbReference type="RefSeq" id="WP_042418894.1">
    <property type="nucleotide sequence ID" value="NZ_JAFBEC010000004.1"/>
</dbReference>
<evidence type="ECO:0000256" key="2">
    <source>
        <dbReference type="ARBA" id="ARBA00022475"/>
    </source>
</evidence>
<dbReference type="InterPro" id="IPR051461">
    <property type="entry name" value="UPF0750_membrane"/>
</dbReference>
<keyword evidence="4 6" id="KW-1133">Transmembrane helix</keyword>
<accession>A0ABS2PC86</accession>
<keyword evidence="3 6" id="KW-0812">Transmembrane</keyword>
<dbReference type="PANTHER" id="PTHR33545:SF3">
    <property type="entry name" value="UPF0750 MEMBRANE PROTEIN YQFU"/>
    <property type="match status" value="1"/>
</dbReference>
<evidence type="ECO:0000313" key="8">
    <source>
        <dbReference type="EMBL" id="MBM7632716.1"/>
    </source>
</evidence>
<sequence length="288" mass="31640">MVYRRKKRVVSNVLYRAMMVISGASLVAIAIQLFLIPNMVIDGGVIGVALILSKITGLGFGFFVLIINLPFLFFGLKHIGPQFFVTSLFAIVVMAISEQQLAHMDSFIHEPLVSTLFGGFILGAGVGIVIRHGGALDGTEILGILLTRNLPFSVGEFVMFINIFIFAWAAFVFGVEQAMLSIITYFVASKTIDAVIQGIDETKAVMIVSNKKKKLSSEIVHRLGRSLTVMPGYGAFTHSDKEVLYIVVTRLEVMKLKSIVFDIDKEAFITVMDAQEVHGGKFKSNSHM</sequence>
<feature type="transmembrane region" description="Helical" evidence="6">
    <location>
        <begin position="13"/>
        <end position="36"/>
    </location>
</feature>
<evidence type="ECO:0000256" key="4">
    <source>
        <dbReference type="ARBA" id="ARBA00022989"/>
    </source>
</evidence>
<protein>
    <submittedName>
        <fullName evidence="8">Uncharacterized membrane-anchored protein YitT (DUF2179 family)</fullName>
    </submittedName>
</protein>
<comment type="caution">
    <text evidence="8">The sequence shown here is derived from an EMBL/GenBank/DDBJ whole genome shotgun (WGS) entry which is preliminary data.</text>
</comment>
<dbReference type="InterPro" id="IPR015867">
    <property type="entry name" value="N-reg_PII/ATP_PRibTrfase_C"/>
</dbReference>
<evidence type="ECO:0000313" key="9">
    <source>
        <dbReference type="Proteomes" id="UP000741863"/>
    </source>
</evidence>
<keyword evidence="9" id="KW-1185">Reference proteome</keyword>
<reference evidence="8 9" key="1">
    <citation type="submission" date="2021-01" db="EMBL/GenBank/DDBJ databases">
        <title>Genomic Encyclopedia of Type Strains, Phase IV (KMG-IV): sequencing the most valuable type-strain genomes for metagenomic binning, comparative biology and taxonomic classification.</title>
        <authorList>
            <person name="Goeker M."/>
        </authorList>
    </citation>
    <scope>NUCLEOTIDE SEQUENCE [LARGE SCALE GENOMIC DNA]</scope>
    <source>
        <strain evidence="8 9">DSM 25540</strain>
    </source>
</reference>
<gene>
    <name evidence="8" type="ORF">JOD17_001810</name>
</gene>
<dbReference type="Pfam" id="PF10035">
    <property type="entry name" value="DUF2179"/>
    <property type="match status" value="1"/>
</dbReference>
<evidence type="ECO:0000259" key="7">
    <source>
        <dbReference type="Pfam" id="PF10035"/>
    </source>
</evidence>
<evidence type="ECO:0000256" key="1">
    <source>
        <dbReference type="ARBA" id="ARBA00004651"/>
    </source>
</evidence>